<proteinExistence type="predicted"/>
<accession>A0A1B1S1J9</accession>
<name>A0A1B1S1J9_9BACL</name>
<dbReference type="KEGG" id="pll:I858_008490"/>
<dbReference type="AlphaFoldDB" id="A0A1B1S1J9"/>
<dbReference type="Proteomes" id="UP000053354">
    <property type="component" value="Chromosome"/>
</dbReference>
<feature type="transmembrane region" description="Helical" evidence="1">
    <location>
        <begin position="70"/>
        <end position="89"/>
    </location>
</feature>
<sequence>MSTCENCGQKWTWRSIVWQTVKFKNNGTCPYCGATQYIVPKSTKLTRIVGYIPAFLIILLTLVLDLDGLGIILLAVTLMLVFLALYPFIIKLSNTDNMRNF</sequence>
<dbReference type="NCBIfam" id="TIGR04104">
    <property type="entry name" value="cxxc_20_cxxc"/>
    <property type="match status" value="1"/>
</dbReference>
<keyword evidence="3" id="KW-1185">Reference proteome</keyword>
<reference evidence="2" key="1">
    <citation type="submission" date="2016-10" db="EMBL/GenBank/DDBJ databases">
        <authorList>
            <person name="See-Too W.S."/>
        </authorList>
    </citation>
    <scope>NUCLEOTIDE SEQUENCE</scope>
    <source>
        <strain evidence="2">L10.15</strain>
    </source>
</reference>
<dbReference type="EMBL" id="CP016540">
    <property type="protein sequence ID" value="ANU27029.1"/>
    <property type="molecule type" value="Genomic_DNA"/>
</dbReference>
<keyword evidence="1" id="KW-0472">Membrane</keyword>
<evidence type="ECO:0000313" key="2">
    <source>
        <dbReference type="EMBL" id="ANU27029.1"/>
    </source>
</evidence>
<dbReference type="STRING" id="1302659.I858_008490"/>
<evidence type="ECO:0008006" key="4">
    <source>
        <dbReference type="Google" id="ProtNLM"/>
    </source>
</evidence>
<feature type="transmembrane region" description="Helical" evidence="1">
    <location>
        <begin position="48"/>
        <end position="64"/>
    </location>
</feature>
<organism evidence="2 3">
    <name type="scientific">Planococcus versutus</name>
    <dbReference type="NCBI Taxonomy" id="1302659"/>
    <lineage>
        <taxon>Bacteria</taxon>
        <taxon>Bacillati</taxon>
        <taxon>Bacillota</taxon>
        <taxon>Bacilli</taxon>
        <taxon>Bacillales</taxon>
        <taxon>Caryophanaceae</taxon>
        <taxon>Planococcus</taxon>
    </lineage>
</organism>
<keyword evidence="1" id="KW-0812">Transmembrane</keyword>
<evidence type="ECO:0000313" key="3">
    <source>
        <dbReference type="Proteomes" id="UP000053354"/>
    </source>
</evidence>
<dbReference type="InterPro" id="IPR026369">
    <property type="entry name" value="CxxC_20_CxxC"/>
</dbReference>
<dbReference type="OrthoDB" id="2418141at2"/>
<keyword evidence="1" id="KW-1133">Transmembrane helix</keyword>
<dbReference type="RefSeq" id="WP_049693760.1">
    <property type="nucleotide sequence ID" value="NZ_CP016540.2"/>
</dbReference>
<evidence type="ECO:0000256" key="1">
    <source>
        <dbReference type="SAM" id="Phobius"/>
    </source>
</evidence>
<gene>
    <name evidence="2" type="ORF">I858_008490</name>
</gene>
<protein>
    <recommendedName>
        <fullName evidence="4">Cxxc_20_cxxc protein</fullName>
    </recommendedName>
</protein>